<accession>A0AAW4IYG9</accession>
<proteinExistence type="predicted"/>
<dbReference type="Proteomes" id="UP000668068">
    <property type="component" value="Unassembled WGS sequence"/>
</dbReference>
<evidence type="ECO:0000313" key="1">
    <source>
        <dbReference type="EMBL" id="MBO3359394.1"/>
    </source>
</evidence>
<evidence type="ECO:0000313" key="2">
    <source>
        <dbReference type="Proteomes" id="UP000668068"/>
    </source>
</evidence>
<protein>
    <recommendedName>
        <fullName evidence="3">DUF5659 domain-containing protein</fullName>
    </recommendedName>
</protein>
<dbReference type="AlphaFoldDB" id="A0AAW4IYG9"/>
<dbReference type="RefSeq" id="WP_208340972.1">
    <property type="nucleotide sequence ID" value="NZ_CATNYN010000009.1"/>
</dbReference>
<evidence type="ECO:0008006" key="3">
    <source>
        <dbReference type="Google" id="ProtNLM"/>
    </source>
</evidence>
<organism evidence="1 2">
    <name type="scientific">Clostridium perfringens</name>
    <dbReference type="NCBI Taxonomy" id="1502"/>
    <lineage>
        <taxon>Bacteria</taxon>
        <taxon>Bacillati</taxon>
        <taxon>Bacillota</taxon>
        <taxon>Clostridia</taxon>
        <taxon>Eubacteriales</taxon>
        <taxon>Clostridiaceae</taxon>
        <taxon>Clostridium</taxon>
    </lineage>
</organism>
<dbReference type="EMBL" id="JAENQP010000007">
    <property type="protein sequence ID" value="MBO3359394.1"/>
    <property type="molecule type" value="Genomic_DNA"/>
</dbReference>
<name>A0AAW4IYG9_CLOPF</name>
<comment type="caution">
    <text evidence="1">The sequence shown here is derived from an EMBL/GenBank/DDBJ whole genome shotgun (WGS) entry which is preliminary data.</text>
</comment>
<reference evidence="1" key="1">
    <citation type="submission" date="2020-12" db="EMBL/GenBank/DDBJ databases">
        <title>Comparative genomics of Clostridium perfringens reveals patterns of host-associated phylogenetic clades and virulence factors.</title>
        <authorList>
            <person name="Smith A.H."/>
            <person name="Geier R."/>
        </authorList>
    </citation>
    <scope>NUCLEOTIDE SEQUENCE</scope>
    <source>
        <strain evidence="1">CHD30677R</strain>
    </source>
</reference>
<sequence length="52" mass="6356">MQIIRNYNDANKLLDKGNKLIKIDRDRNNRKYLIFIFEKTDKLMKDLKDITK</sequence>
<gene>
    <name evidence="1" type="ORF">JJB47_11495</name>
</gene>